<dbReference type="Proteomes" id="UP000789508">
    <property type="component" value="Unassembled WGS sequence"/>
</dbReference>
<gene>
    <name evidence="1" type="ORF">ALEPTO_LOCUS4468</name>
</gene>
<protein>
    <submittedName>
        <fullName evidence="1">11506_t:CDS:1</fullName>
    </submittedName>
</protein>
<reference evidence="1" key="1">
    <citation type="submission" date="2021-06" db="EMBL/GenBank/DDBJ databases">
        <authorList>
            <person name="Kallberg Y."/>
            <person name="Tangrot J."/>
            <person name="Rosling A."/>
        </authorList>
    </citation>
    <scope>NUCLEOTIDE SEQUENCE</scope>
    <source>
        <strain evidence="1">FL130A</strain>
    </source>
</reference>
<organism evidence="1 2">
    <name type="scientific">Ambispora leptoticha</name>
    <dbReference type="NCBI Taxonomy" id="144679"/>
    <lineage>
        <taxon>Eukaryota</taxon>
        <taxon>Fungi</taxon>
        <taxon>Fungi incertae sedis</taxon>
        <taxon>Mucoromycota</taxon>
        <taxon>Glomeromycotina</taxon>
        <taxon>Glomeromycetes</taxon>
        <taxon>Archaeosporales</taxon>
        <taxon>Ambisporaceae</taxon>
        <taxon>Ambispora</taxon>
    </lineage>
</organism>
<name>A0A9N9A895_9GLOM</name>
<dbReference type="OrthoDB" id="2479954at2759"/>
<evidence type="ECO:0000313" key="2">
    <source>
        <dbReference type="Proteomes" id="UP000789508"/>
    </source>
</evidence>
<sequence length="186" mass="21685">MNKFVVPLQPSRRYPVPHLMPHAPSFMFESPSLFSDDVEPLGDLVPPLDNKIPLVPVKKSSLFVNNNHDNENTLCKRCHKDVIQIVEKRKQIDNRHKRYVFGEFHYESNEQGEEETLDFEVPVCMNYDEFKSVAQSTCNIPKIHEIMCKLVNGTGNVELVKIRNDNEWKNVIELLGDTTELNFWWT</sequence>
<dbReference type="AlphaFoldDB" id="A0A9N9A895"/>
<dbReference type="EMBL" id="CAJVPS010001030">
    <property type="protein sequence ID" value="CAG8521035.1"/>
    <property type="molecule type" value="Genomic_DNA"/>
</dbReference>
<accession>A0A9N9A895</accession>
<proteinExistence type="predicted"/>
<evidence type="ECO:0000313" key="1">
    <source>
        <dbReference type="EMBL" id="CAG8521035.1"/>
    </source>
</evidence>
<comment type="caution">
    <text evidence="1">The sequence shown here is derived from an EMBL/GenBank/DDBJ whole genome shotgun (WGS) entry which is preliminary data.</text>
</comment>
<keyword evidence="2" id="KW-1185">Reference proteome</keyword>